<protein>
    <submittedName>
        <fullName evidence="4">GNAT family N-acetyltransferase</fullName>
        <ecNumber evidence="4">2.3.1.-</ecNumber>
    </submittedName>
</protein>
<feature type="domain" description="N-acetyltransferase" evidence="3">
    <location>
        <begin position="1"/>
        <end position="141"/>
    </location>
</feature>
<dbReference type="SUPFAM" id="SSF55729">
    <property type="entry name" value="Acyl-CoA N-acyltransferases (Nat)"/>
    <property type="match status" value="1"/>
</dbReference>
<proteinExistence type="predicted"/>
<reference evidence="4" key="2">
    <citation type="submission" date="2021-04" db="EMBL/GenBank/DDBJ databases">
        <authorList>
            <person name="Gilroy R."/>
        </authorList>
    </citation>
    <scope>NUCLEOTIDE SEQUENCE</scope>
    <source>
        <strain evidence="4">CHK178-16964</strain>
    </source>
</reference>
<dbReference type="Pfam" id="PF13673">
    <property type="entry name" value="Acetyltransf_10"/>
    <property type="match status" value="1"/>
</dbReference>
<sequence length="144" mass="16697">MIRKMRKTDIDRVADIWLDTNQKAHDFIPASYWQDNFEEVKQMLLQAEVYVWEEKARIFGFAGLYGDYIAGIFVCGEAQSGGIGKELMAFLKERKETLKLNVYKKNIRAVRFYQREGFAILSEGRDEAAGEEEYCMGWSKSKTA</sequence>
<dbReference type="PANTHER" id="PTHR43800">
    <property type="entry name" value="PEPTIDYL-LYSINE N-ACETYLTRANSFERASE YJAB"/>
    <property type="match status" value="1"/>
</dbReference>
<organism evidence="4 5">
    <name type="scientific">Candidatus Lachnoclostridium stercoravium</name>
    <dbReference type="NCBI Taxonomy" id="2838633"/>
    <lineage>
        <taxon>Bacteria</taxon>
        <taxon>Bacillati</taxon>
        <taxon>Bacillota</taxon>
        <taxon>Clostridia</taxon>
        <taxon>Lachnospirales</taxon>
        <taxon>Lachnospiraceae</taxon>
    </lineage>
</organism>
<name>A0A9D2HIU1_9FIRM</name>
<dbReference type="EMBL" id="DWZA01000053">
    <property type="protein sequence ID" value="HJA71103.1"/>
    <property type="molecule type" value="Genomic_DNA"/>
</dbReference>
<comment type="caution">
    <text evidence="4">The sequence shown here is derived from an EMBL/GenBank/DDBJ whole genome shotgun (WGS) entry which is preliminary data.</text>
</comment>
<dbReference type="Proteomes" id="UP000823900">
    <property type="component" value="Unassembled WGS sequence"/>
</dbReference>
<keyword evidence="2 4" id="KW-0012">Acyltransferase</keyword>
<accession>A0A9D2HIU1</accession>
<dbReference type="EC" id="2.3.1.-" evidence="4"/>
<dbReference type="AlphaFoldDB" id="A0A9D2HIU1"/>
<evidence type="ECO:0000313" key="5">
    <source>
        <dbReference type="Proteomes" id="UP000823900"/>
    </source>
</evidence>
<keyword evidence="1 4" id="KW-0808">Transferase</keyword>
<dbReference type="PANTHER" id="PTHR43800:SF1">
    <property type="entry name" value="PEPTIDYL-LYSINE N-ACETYLTRANSFERASE YJAB"/>
    <property type="match status" value="1"/>
</dbReference>
<dbReference type="Gene3D" id="3.40.630.30">
    <property type="match status" value="1"/>
</dbReference>
<gene>
    <name evidence="4" type="ORF">IAA07_05905</name>
</gene>
<reference evidence="4" key="1">
    <citation type="journal article" date="2021" name="PeerJ">
        <title>Extensive microbial diversity within the chicken gut microbiome revealed by metagenomics and culture.</title>
        <authorList>
            <person name="Gilroy R."/>
            <person name="Ravi A."/>
            <person name="Getino M."/>
            <person name="Pursley I."/>
            <person name="Horton D.L."/>
            <person name="Alikhan N.F."/>
            <person name="Baker D."/>
            <person name="Gharbi K."/>
            <person name="Hall N."/>
            <person name="Watson M."/>
            <person name="Adriaenssens E.M."/>
            <person name="Foster-Nyarko E."/>
            <person name="Jarju S."/>
            <person name="Secka A."/>
            <person name="Antonio M."/>
            <person name="Oren A."/>
            <person name="Chaudhuri R.R."/>
            <person name="La Ragione R."/>
            <person name="Hildebrand F."/>
            <person name="Pallen M.J."/>
        </authorList>
    </citation>
    <scope>NUCLEOTIDE SEQUENCE</scope>
    <source>
        <strain evidence="4">CHK178-16964</strain>
    </source>
</reference>
<dbReference type="CDD" id="cd04301">
    <property type="entry name" value="NAT_SF"/>
    <property type="match status" value="1"/>
</dbReference>
<dbReference type="InterPro" id="IPR016181">
    <property type="entry name" value="Acyl_CoA_acyltransferase"/>
</dbReference>
<evidence type="ECO:0000259" key="3">
    <source>
        <dbReference type="PROSITE" id="PS51186"/>
    </source>
</evidence>
<dbReference type="InterPro" id="IPR000182">
    <property type="entry name" value="GNAT_dom"/>
</dbReference>
<evidence type="ECO:0000256" key="2">
    <source>
        <dbReference type="ARBA" id="ARBA00023315"/>
    </source>
</evidence>
<dbReference type="PROSITE" id="PS51186">
    <property type="entry name" value="GNAT"/>
    <property type="match status" value="1"/>
</dbReference>
<evidence type="ECO:0000313" key="4">
    <source>
        <dbReference type="EMBL" id="HJA71103.1"/>
    </source>
</evidence>
<evidence type="ECO:0000256" key="1">
    <source>
        <dbReference type="ARBA" id="ARBA00022679"/>
    </source>
</evidence>
<dbReference type="GO" id="GO:0016747">
    <property type="term" value="F:acyltransferase activity, transferring groups other than amino-acyl groups"/>
    <property type="evidence" value="ECO:0007669"/>
    <property type="project" value="InterPro"/>
</dbReference>